<organism evidence="3 4">
    <name type="scientific">Mucilaginibacter paludis DSM 18603</name>
    <dbReference type="NCBI Taxonomy" id="714943"/>
    <lineage>
        <taxon>Bacteria</taxon>
        <taxon>Pseudomonadati</taxon>
        <taxon>Bacteroidota</taxon>
        <taxon>Sphingobacteriia</taxon>
        <taxon>Sphingobacteriales</taxon>
        <taxon>Sphingobacteriaceae</taxon>
        <taxon>Mucilaginibacter</taxon>
    </lineage>
</organism>
<dbReference type="eggNOG" id="COG0612">
    <property type="taxonomic scope" value="Bacteria"/>
</dbReference>
<dbReference type="HOGENOM" id="CLU_754025_0_0_10"/>
<reference evidence="3" key="1">
    <citation type="submission" date="2011-09" db="EMBL/GenBank/DDBJ databases">
        <title>The permanent draft genome of Mucilaginibacter paludis DSM 18603.</title>
        <authorList>
            <consortium name="US DOE Joint Genome Institute (JGI-PGF)"/>
            <person name="Lucas S."/>
            <person name="Han J."/>
            <person name="Lapidus A."/>
            <person name="Bruce D."/>
            <person name="Goodwin L."/>
            <person name="Pitluck S."/>
            <person name="Peters L."/>
            <person name="Kyrpides N."/>
            <person name="Mavromatis K."/>
            <person name="Ivanova N."/>
            <person name="Mikhailova N."/>
            <person name="Held B."/>
            <person name="Detter J.C."/>
            <person name="Tapia R."/>
            <person name="Han C."/>
            <person name="Land M."/>
            <person name="Hauser L."/>
            <person name="Markowitz V."/>
            <person name="Cheng J.-F."/>
            <person name="Hugenholtz P."/>
            <person name="Woyke T."/>
            <person name="Wu D."/>
            <person name="Tindall B."/>
            <person name="Brambilla E."/>
            <person name="Klenk H.-P."/>
            <person name="Eisen J.A."/>
        </authorList>
    </citation>
    <scope>NUCLEOTIDE SEQUENCE [LARGE SCALE GENOMIC DNA]</scope>
    <source>
        <strain evidence="3">DSM 18603</strain>
    </source>
</reference>
<evidence type="ECO:0000259" key="2">
    <source>
        <dbReference type="Pfam" id="PF03432"/>
    </source>
</evidence>
<dbReference type="STRING" id="714943.Mucpa_5756"/>
<dbReference type="InterPro" id="IPR005094">
    <property type="entry name" value="Endonuclease_MobA/VirD2"/>
</dbReference>
<protein>
    <recommendedName>
        <fullName evidence="2">MobA/VirD2-like nuclease domain-containing protein</fullName>
    </recommendedName>
</protein>
<dbReference type="AlphaFoldDB" id="H1Y5P8"/>
<dbReference type="EMBL" id="CM001403">
    <property type="protein sequence ID" value="EHQ29824.1"/>
    <property type="molecule type" value="Genomic_DNA"/>
</dbReference>
<dbReference type="Pfam" id="PF03432">
    <property type="entry name" value="Relaxase"/>
    <property type="match status" value="1"/>
</dbReference>
<feature type="compositionally biased region" description="Basic and acidic residues" evidence="1">
    <location>
        <begin position="255"/>
        <end position="270"/>
    </location>
</feature>
<gene>
    <name evidence="3" type="ORF">Mucpa_5756</name>
</gene>
<dbReference type="OrthoDB" id="1826980at2"/>
<keyword evidence="4" id="KW-1185">Reference proteome</keyword>
<evidence type="ECO:0000313" key="3">
    <source>
        <dbReference type="EMBL" id="EHQ29824.1"/>
    </source>
</evidence>
<feature type="domain" description="MobA/VirD2-like nuclease" evidence="2">
    <location>
        <begin position="37"/>
        <end position="155"/>
    </location>
</feature>
<name>H1Y5P8_9SPHI</name>
<dbReference type="RefSeq" id="WP_008511238.1">
    <property type="nucleotide sequence ID" value="NZ_CM001403.1"/>
</dbReference>
<evidence type="ECO:0000313" key="4">
    <source>
        <dbReference type="Proteomes" id="UP000002774"/>
    </source>
</evidence>
<feature type="region of interest" description="Disordered" evidence="1">
    <location>
        <begin position="247"/>
        <end position="277"/>
    </location>
</feature>
<accession>H1Y5P8</accession>
<dbReference type="Proteomes" id="UP000002774">
    <property type="component" value="Chromosome"/>
</dbReference>
<sequence length="367" mass="42460">MFVAGKIRGNAPQLGRYFFAPGENERITILHLDGREDATQEEFMDFLYSVELNSELTRSKNSSYHAYINPNPEDTTLIDRVMTKEEWLRSVEILTEKLEYEDQRHGAVLHDLGNGRVHAHIVYERYNHERGTMATYKDNYKAHDEARDQIEKEFGHKPTPKKNKNRGHHKQTLTEIWNRTNTAGEFMQQAEASGYKIAKGTDRPFRVVDSDGIGFDLVRKLDGIKTQDVKERFGETELPQEKEAIREMQAAKQRRAIDEPDKRKEDHSGDSAKTPALETAAQHDARQNFLQNIKDVRERNRSLTREITLSFIIALRVCFSFRGNATEQRSTLKQEFVTAKEVTAKQERKPPDKMLGFIEAAQFYKPT</sequence>
<proteinExistence type="predicted"/>
<evidence type="ECO:0000256" key="1">
    <source>
        <dbReference type="SAM" id="MobiDB-lite"/>
    </source>
</evidence>